<dbReference type="OrthoDB" id="2504656at2759"/>
<keyword evidence="3" id="KW-1185">Reference proteome</keyword>
<reference evidence="3" key="1">
    <citation type="journal article" date="2011" name="Proc. Natl. Acad. Sci. U.S.A.">
        <title>Obligate biotrophy features unraveled by the genomic analysis of rust fungi.</title>
        <authorList>
            <person name="Duplessis S."/>
            <person name="Cuomo C.A."/>
            <person name="Lin Y.-C."/>
            <person name="Aerts A."/>
            <person name="Tisserant E."/>
            <person name="Veneault-Fourrey C."/>
            <person name="Joly D.L."/>
            <person name="Hacquard S."/>
            <person name="Amselem J."/>
            <person name="Cantarel B.L."/>
            <person name="Chiu R."/>
            <person name="Coutinho P.M."/>
            <person name="Feau N."/>
            <person name="Field M."/>
            <person name="Frey P."/>
            <person name="Gelhaye E."/>
            <person name="Goldberg J."/>
            <person name="Grabherr M.G."/>
            <person name="Kodira C.D."/>
            <person name="Kohler A."/>
            <person name="Kuees U."/>
            <person name="Lindquist E.A."/>
            <person name="Lucas S.M."/>
            <person name="Mago R."/>
            <person name="Mauceli E."/>
            <person name="Morin E."/>
            <person name="Murat C."/>
            <person name="Pangilinan J.L."/>
            <person name="Park R."/>
            <person name="Pearson M."/>
            <person name="Quesneville H."/>
            <person name="Rouhier N."/>
            <person name="Sakthikumar S."/>
            <person name="Salamov A.A."/>
            <person name="Schmutz J."/>
            <person name="Selles B."/>
            <person name="Shapiro H."/>
            <person name="Tanguay P."/>
            <person name="Tuskan G.A."/>
            <person name="Henrissat B."/>
            <person name="Van de Peer Y."/>
            <person name="Rouze P."/>
            <person name="Ellis J.G."/>
            <person name="Dodds P.N."/>
            <person name="Schein J.E."/>
            <person name="Zhong S."/>
            <person name="Hamelin R.C."/>
            <person name="Grigoriev I.V."/>
            <person name="Szabo L.J."/>
            <person name="Martin F."/>
        </authorList>
    </citation>
    <scope>NUCLEOTIDE SEQUENCE [LARGE SCALE GENOMIC DNA]</scope>
    <source>
        <strain evidence="3">98AG31 / pathotype 3-4-7</strain>
    </source>
</reference>
<accession>F4SAY6</accession>
<dbReference type="GeneID" id="18925086"/>
<feature type="signal peptide" evidence="1">
    <location>
        <begin position="1"/>
        <end position="18"/>
    </location>
</feature>
<dbReference type="KEGG" id="mlr:MELLADRAFT_113750"/>
<evidence type="ECO:0000313" key="3">
    <source>
        <dbReference type="Proteomes" id="UP000001072"/>
    </source>
</evidence>
<dbReference type="HOGENOM" id="CLU_1205018_0_0_1"/>
<keyword evidence="1" id="KW-0732">Signal</keyword>
<dbReference type="VEuPathDB" id="FungiDB:MELLADRAFT_113750"/>
<name>F4SAY6_MELLP</name>
<organism evidence="3">
    <name type="scientific">Melampsora larici-populina (strain 98AG31 / pathotype 3-4-7)</name>
    <name type="common">Poplar leaf rust fungus</name>
    <dbReference type="NCBI Taxonomy" id="747676"/>
    <lineage>
        <taxon>Eukaryota</taxon>
        <taxon>Fungi</taxon>
        <taxon>Dikarya</taxon>
        <taxon>Basidiomycota</taxon>
        <taxon>Pucciniomycotina</taxon>
        <taxon>Pucciniomycetes</taxon>
        <taxon>Pucciniales</taxon>
        <taxon>Melampsoraceae</taxon>
        <taxon>Melampsora</taxon>
    </lineage>
</organism>
<sequence>MFIRYGIILLPLLAFLDASGLSKMNGVMEESLQRNSTVEEAQFSPRTAGPSGRLIKPGGGSVYQNHVSNVGAVEVIYIGVSDGSNEYGARTCTIDLHLVPRSGKGDPPKVFNISDPSVTSLASGMRPHDSGSDQPIRASFVPPVGACGDYCEYTELNSNEEFEVLHLTDWRHLYSRHGSLREAIVPGECCPFVSFKYPKDIVIHFQSAAPLITFKCAGSIRTTIVVNGTA</sequence>
<dbReference type="AlphaFoldDB" id="F4SAY6"/>
<gene>
    <name evidence="2" type="ORF">MELLADRAFT_113750</name>
</gene>
<dbReference type="InParanoid" id="F4SAY6"/>
<evidence type="ECO:0000256" key="1">
    <source>
        <dbReference type="SAM" id="SignalP"/>
    </source>
</evidence>
<dbReference type="RefSeq" id="XP_007418551.1">
    <property type="nucleotide sequence ID" value="XM_007418489.1"/>
</dbReference>
<evidence type="ECO:0000313" key="2">
    <source>
        <dbReference type="EMBL" id="EGF98202.1"/>
    </source>
</evidence>
<evidence type="ECO:0008006" key="4">
    <source>
        <dbReference type="Google" id="ProtNLM"/>
    </source>
</evidence>
<protein>
    <recommendedName>
        <fullName evidence="4">Secreted protein</fullName>
    </recommendedName>
</protein>
<dbReference type="EMBL" id="GL883182">
    <property type="protein sequence ID" value="EGF98202.1"/>
    <property type="molecule type" value="Genomic_DNA"/>
</dbReference>
<feature type="chain" id="PRO_5003316010" description="Secreted protein" evidence="1">
    <location>
        <begin position="19"/>
        <end position="230"/>
    </location>
</feature>
<dbReference type="Proteomes" id="UP000001072">
    <property type="component" value="Unassembled WGS sequence"/>
</dbReference>
<proteinExistence type="predicted"/>